<evidence type="ECO:0000313" key="2">
    <source>
        <dbReference type="Proteomes" id="UP001529510"/>
    </source>
</evidence>
<protein>
    <submittedName>
        <fullName evidence="1">Uncharacterized protein</fullName>
    </submittedName>
</protein>
<name>A0ABD0QZH2_CIRMR</name>
<accession>A0ABD0QZH2</accession>
<dbReference type="Proteomes" id="UP001529510">
    <property type="component" value="Unassembled WGS sequence"/>
</dbReference>
<evidence type="ECO:0000313" key="1">
    <source>
        <dbReference type="EMBL" id="KAL0191170.1"/>
    </source>
</evidence>
<feature type="non-terminal residue" evidence="1">
    <location>
        <position position="51"/>
    </location>
</feature>
<sequence>MFGWRKLRWRDKEEIRQGKEDIFSSSCPLTRHVWNGSKKAVEREEGEEKGG</sequence>
<reference evidence="1 2" key="1">
    <citation type="submission" date="2024-05" db="EMBL/GenBank/DDBJ databases">
        <title>Genome sequencing and assembly of Indian major carp, Cirrhinus mrigala (Hamilton, 1822).</title>
        <authorList>
            <person name="Mohindra V."/>
            <person name="Chowdhury L.M."/>
            <person name="Lal K."/>
            <person name="Jena J.K."/>
        </authorList>
    </citation>
    <scope>NUCLEOTIDE SEQUENCE [LARGE SCALE GENOMIC DNA]</scope>
    <source>
        <strain evidence="1">CM1030</strain>
        <tissue evidence="1">Blood</tissue>
    </source>
</reference>
<proteinExistence type="predicted"/>
<dbReference type="EMBL" id="JAMKFB020000006">
    <property type="protein sequence ID" value="KAL0191170.1"/>
    <property type="molecule type" value="Genomic_DNA"/>
</dbReference>
<organism evidence="1 2">
    <name type="scientific">Cirrhinus mrigala</name>
    <name type="common">Mrigala</name>
    <dbReference type="NCBI Taxonomy" id="683832"/>
    <lineage>
        <taxon>Eukaryota</taxon>
        <taxon>Metazoa</taxon>
        <taxon>Chordata</taxon>
        <taxon>Craniata</taxon>
        <taxon>Vertebrata</taxon>
        <taxon>Euteleostomi</taxon>
        <taxon>Actinopterygii</taxon>
        <taxon>Neopterygii</taxon>
        <taxon>Teleostei</taxon>
        <taxon>Ostariophysi</taxon>
        <taxon>Cypriniformes</taxon>
        <taxon>Cyprinidae</taxon>
        <taxon>Labeoninae</taxon>
        <taxon>Labeonini</taxon>
        <taxon>Cirrhinus</taxon>
    </lineage>
</organism>
<keyword evidence="2" id="KW-1185">Reference proteome</keyword>
<comment type="caution">
    <text evidence="1">The sequence shown here is derived from an EMBL/GenBank/DDBJ whole genome shotgun (WGS) entry which is preliminary data.</text>
</comment>
<dbReference type="AlphaFoldDB" id="A0ABD0QZH2"/>
<gene>
    <name evidence="1" type="ORF">M9458_013868</name>
</gene>